<dbReference type="RefSeq" id="WP_054409719.1">
    <property type="nucleotide sequence ID" value="NZ_FOYA01000010.1"/>
</dbReference>
<dbReference type="PANTHER" id="PTHR30218">
    <property type="entry name" value="POLYPHOSPHATE KINASE"/>
    <property type="match status" value="1"/>
</dbReference>
<dbReference type="Pfam" id="PF13089">
    <property type="entry name" value="PP_kinase_N"/>
    <property type="match status" value="1"/>
</dbReference>
<dbReference type="EMBL" id="LIYD01000005">
    <property type="protein sequence ID" value="KOS07995.1"/>
    <property type="molecule type" value="Genomic_DNA"/>
</dbReference>
<dbReference type="CDD" id="cd09167">
    <property type="entry name" value="PLDc_EcPPK1_C2_like"/>
    <property type="match status" value="1"/>
</dbReference>
<feature type="binding site" evidence="7">
    <location>
        <position position="392"/>
    </location>
    <ligand>
        <name>Mg(2+)</name>
        <dbReference type="ChEBI" id="CHEBI:18420"/>
    </ligand>
</feature>
<evidence type="ECO:0000259" key="9">
    <source>
        <dbReference type="PROSITE" id="PS50035"/>
    </source>
</evidence>
<comment type="function">
    <text evidence="7 8">Catalyzes the reversible transfer of the terminal phosphate of ATP to form a long-chain polyphosphate (polyP).</text>
</comment>
<keyword evidence="3 7" id="KW-0547">Nucleotide-binding</keyword>
<dbReference type="STRING" id="1202724.AM493_19510"/>
<evidence type="ECO:0000256" key="3">
    <source>
        <dbReference type="ARBA" id="ARBA00022741"/>
    </source>
</evidence>
<dbReference type="Gene3D" id="1.20.58.310">
    <property type="entry name" value="Polyphosphate kinase N-terminal domain"/>
    <property type="match status" value="1"/>
</dbReference>
<keyword evidence="5 7" id="KW-0067">ATP-binding</keyword>
<dbReference type="HAMAP" id="MF_00347">
    <property type="entry name" value="Polyphosphate_kinase"/>
    <property type="match status" value="1"/>
</dbReference>
<sequence length="653" mass="74127">MDTITQANPETKYHDRDLSWLTFNRRVLQEAADAHVPLLERIRFLSIWSSNLDEFYRVRIPSLTLLKKVHKKEGDARAAENLAAVVAAVKEQQEFFGTLLREQIIPELDAIAVTLVYRQALPEEILEEASAYFYNVVLAYLKHVELVPDCAFFPENNKLYLLANAPTGPYIINIPDELPRFVTFTVQGRQYVVFTDDIVKTFLGFIFPGITADDAYAFKITRDAELELQDEYNGDLARLMEKKLAKRDFGLASRLLYDAHLPQKLLDKLIDAFNLKDALIVEGGSYHNLKDLSQISLKQPGIEYAPWPAKARPVAPEGILEEVLHNDVLINTPYQSYNTVLRFFNEAATRPDVAEIFITLYRVASDSRIANALISAAANGKKVTVVVELKARFDEANNLKWTKRFKQAGIKILYSVPSLKVHAKIALVTFAKNSYKKPLGLLATGNLNESTARFYTDHILLTAHSGITKELGRVFRFLKKKRQPTEADTITFNHLLVAKFNLKARFIELIDREIALAQSGAEAAITIKLNNLEELSLIDKLYEASQAGVKVQLIVRGICCLVPGVAGLSENITVTRIVGRYLEHGRIFIFNNGGHPEVYMGSADWMNRNIYRRIEVCFPVYEPHIKNELLQLIRLQLDKTSIKHSQQEIYEYL</sequence>
<dbReference type="GO" id="GO:0008976">
    <property type="term" value="F:polyphosphate kinase activity"/>
    <property type="evidence" value="ECO:0007669"/>
    <property type="project" value="UniProtKB-UniRule"/>
</dbReference>
<protein>
    <recommendedName>
        <fullName evidence="7 8">Polyphosphate kinase</fullName>
        <ecNumber evidence="7 8">2.7.4.1</ecNumber>
    </recommendedName>
    <alternativeName>
        <fullName evidence="7">ATP-polyphosphate phosphotransferase</fullName>
    </alternativeName>
    <alternativeName>
        <fullName evidence="7">Polyphosphoric acid kinase</fullName>
    </alternativeName>
</protein>
<dbReference type="EC" id="2.7.4.1" evidence="7 8"/>
<dbReference type="InterPro" id="IPR025200">
    <property type="entry name" value="PPK_C_dom2"/>
</dbReference>
<dbReference type="SUPFAM" id="SSF143724">
    <property type="entry name" value="PHP14-like"/>
    <property type="match status" value="1"/>
</dbReference>
<keyword evidence="11" id="KW-1185">Reference proteome</keyword>
<proteinExistence type="inferred from homology"/>
<dbReference type="InterPro" id="IPR003414">
    <property type="entry name" value="PP_kinase"/>
</dbReference>
<gene>
    <name evidence="7" type="primary">ppk</name>
    <name evidence="10" type="ORF">AM493_19510</name>
</gene>
<evidence type="ECO:0000256" key="2">
    <source>
        <dbReference type="ARBA" id="ARBA00022679"/>
    </source>
</evidence>
<dbReference type="InterPro" id="IPR041108">
    <property type="entry name" value="PP_kinase_C_1"/>
</dbReference>
<dbReference type="PROSITE" id="PS50035">
    <property type="entry name" value="PLD"/>
    <property type="match status" value="1"/>
</dbReference>
<dbReference type="NCBIfam" id="NF003917">
    <property type="entry name" value="PRK05443.1-1"/>
    <property type="match status" value="1"/>
</dbReference>
<comment type="similarity">
    <text evidence="7 8">Belongs to the polyphosphate kinase 1 (PPK1) family.</text>
</comment>
<dbReference type="Proteomes" id="UP000037755">
    <property type="component" value="Unassembled WGS sequence"/>
</dbReference>
<dbReference type="Gene3D" id="3.30.870.10">
    <property type="entry name" value="Endonuclease Chain A"/>
    <property type="match status" value="2"/>
</dbReference>
<keyword evidence="6 7" id="KW-0460">Magnesium</keyword>
<evidence type="ECO:0000256" key="5">
    <source>
        <dbReference type="ARBA" id="ARBA00022840"/>
    </source>
</evidence>
<evidence type="ECO:0000256" key="8">
    <source>
        <dbReference type="RuleBase" id="RU003800"/>
    </source>
</evidence>
<dbReference type="GO" id="GO:0006799">
    <property type="term" value="P:polyphosphate biosynthetic process"/>
    <property type="evidence" value="ECO:0007669"/>
    <property type="project" value="UniProtKB-UniRule"/>
</dbReference>
<reference evidence="10 11" key="1">
    <citation type="submission" date="2015-08" db="EMBL/GenBank/DDBJ databases">
        <title>Whole genome sequence of Flavobacterium akiainvivens IK-1T, from decaying Wikstroemia oahuensis, an endemic Hawaiian shrub.</title>
        <authorList>
            <person name="Wan X."/>
            <person name="Hou S."/>
            <person name="Saito J."/>
            <person name="Donachie S."/>
        </authorList>
    </citation>
    <scope>NUCLEOTIDE SEQUENCE [LARGE SCALE GENOMIC DNA]</scope>
    <source>
        <strain evidence="10 11">IK-1</strain>
    </source>
</reference>
<dbReference type="Pfam" id="PF02503">
    <property type="entry name" value="PP_kinase"/>
    <property type="match status" value="1"/>
</dbReference>
<feature type="binding site" evidence="7">
    <location>
        <position position="455"/>
    </location>
    <ligand>
        <name>ATP</name>
        <dbReference type="ChEBI" id="CHEBI:30616"/>
    </ligand>
</feature>
<evidence type="ECO:0000256" key="1">
    <source>
        <dbReference type="ARBA" id="ARBA00022553"/>
    </source>
</evidence>
<feature type="binding site" evidence="7">
    <location>
        <position position="51"/>
    </location>
    <ligand>
        <name>ATP</name>
        <dbReference type="ChEBI" id="CHEBI:30616"/>
    </ligand>
</feature>
<feature type="binding site" evidence="7">
    <location>
        <position position="556"/>
    </location>
    <ligand>
        <name>ATP</name>
        <dbReference type="ChEBI" id="CHEBI:30616"/>
    </ligand>
</feature>
<dbReference type="SUPFAM" id="SSF56024">
    <property type="entry name" value="Phospholipase D/nuclease"/>
    <property type="match status" value="2"/>
</dbReference>
<dbReference type="InterPro" id="IPR036830">
    <property type="entry name" value="PP_kinase_middle_dom_sf"/>
</dbReference>
<keyword evidence="7" id="KW-0479">Metal-binding</keyword>
<name>A0A0M8MDL5_9FLAO</name>
<dbReference type="PATRIC" id="fig|1202724.3.peg.4041"/>
<dbReference type="NCBIfam" id="TIGR03705">
    <property type="entry name" value="poly_P_kin"/>
    <property type="match status" value="1"/>
</dbReference>
<comment type="cofactor">
    <cofactor evidence="7">
        <name>Mg(2+)</name>
        <dbReference type="ChEBI" id="CHEBI:18420"/>
    </cofactor>
</comment>
<dbReference type="GO" id="GO:0046872">
    <property type="term" value="F:metal ion binding"/>
    <property type="evidence" value="ECO:0007669"/>
    <property type="project" value="UniProtKB-KW"/>
</dbReference>
<feature type="active site" description="Phosphohistidine intermediate" evidence="7">
    <location>
        <position position="422"/>
    </location>
</feature>
<feature type="domain" description="PLD phosphodiesterase" evidence="9">
    <location>
        <begin position="579"/>
        <end position="609"/>
    </location>
</feature>
<dbReference type="InterPro" id="IPR001736">
    <property type="entry name" value="PLipase_D/transphosphatidylase"/>
</dbReference>
<feature type="binding site" evidence="7">
    <location>
        <position position="584"/>
    </location>
    <ligand>
        <name>ATP</name>
        <dbReference type="ChEBI" id="CHEBI:30616"/>
    </ligand>
</feature>
<comment type="catalytic activity">
    <reaction evidence="7 8">
        <text>[phosphate](n) + ATP = [phosphate](n+1) + ADP</text>
        <dbReference type="Rhea" id="RHEA:19573"/>
        <dbReference type="Rhea" id="RHEA-COMP:9859"/>
        <dbReference type="Rhea" id="RHEA-COMP:14280"/>
        <dbReference type="ChEBI" id="CHEBI:16838"/>
        <dbReference type="ChEBI" id="CHEBI:30616"/>
        <dbReference type="ChEBI" id="CHEBI:456216"/>
        <dbReference type="EC" id="2.7.4.1"/>
    </reaction>
</comment>
<keyword evidence="4 7" id="KW-0418">Kinase</keyword>
<comment type="caution">
    <text evidence="10">The sequence shown here is derived from an EMBL/GenBank/DDBJ whole genome shotgun (WGS) entry which is preliminary data.</text>
</comment>
<evidence type="ECO:0000256" key="7">
    <source>
        <dbReference type="HAMAP-Rule" id="MF_00347"/>
    </source>
</evidence>
<dbReference type="InterPro" id="IPR036832">
    <property type="entry name" value="PPK_N_dom_sf"/>
</dbReference>
<dbReference type="GO" id="GO:0009358">
    <property type="term" value="C:polyphosphate kinase complex"/>
    <property type="evidence" value="ECO:0007669"/>
    <property type="project" value="InterPro"/>
</dbReference>
<dbReference type="AlphaFoldDB" id="A0A0M8MDL5"/>
<dbReference type="Pfam" id="PF17941">
    <property type="entry name" value="PP_kinase_C_1"/>
    <property type="match status" value="1"/>
</dbReference>
<dbReference type="InterPro" id="IPR024953">
    <property type="entry name" value="PP_kinase_middle"/>
</dbReference>
<dbReference type="PIRSF" id="PIRSF015589">
    <property type="entry name" value="PP_kinase"/>
    <property type="match status" value="1"/>
</dbReference>
<dbReference type="Gene3D" id="3.30.1840.10">
    <property type="entry name" value="Polyphosphate kinase middle domain"/>
    <property type="match status" value="1"/>
</dbReference>
<dbReference type="Pfam" id="PF13090">
    <property type="entry name" value="PP_kinase_C"/>
    <property type="match status" value="1"/>
</dbReference>
<keyword evidence="1 7" id="KW-0597">Phosphoprotein</keyword>
<evidence type="ECO:0000256" key="4">
    <source>
        <dbReference type="ARBA" id="ARBA00022777"/>
    </source>
</evidence>
<evidence type="ECO:0000313" key="10">
    <source>
        <dbReference type="EMBL" id="KOS07995.1"/>
    </source>
</evidence>
<organism evidence="10 11">
    <name type="scientific">Flavobacterium akiainvivens</name>
    <dbReference type="NCBI Taxonomy" id="1202724"/>
    <lineage>
        <taxon>Bacteria</taxon>
        <taxon>Pseudomonadati</taxon>
        <taxon>Bacteroidota</taxon>
        <taxon>Flavobacteriia</taxon>
        <taxon>Flavobacteriales</taxon>
        <taxon>Flavobacteriaceae</taxon>
        <taxon>Flavobacterium</taxon>
    </lineage>
</organism>
<accession>A0A0M8MDL5</accession>
<evidence type="ECO:0000313" key="11">
    <source>
        <dbReference type="Proteomes" id="UP000037755"/>
    </source>
</evidence>
<dbReference type="PANTHER" id="PTHR30218:SF0">
    <property type="entry name" value="POLYPHOSPHATE KINASE"/>
    <property type="match status" value="1"/>
</dbReference>
<dbReference type="OrthoDB" id="9761456at2"/>
<dbReference type="SUPFAM" id="SSF140356">
    <property type="entry name" value="PPK N-terminal domain-like"/>
    <property type="match status" value="1"/>
</dbReference>
<dbReference type="GO" id="GO:0005524">
    <property type="term" value="F:ATP binding"/>
    <property type="evidence" value="ECO:0007669"/>
    <property type="project" value="UniProtKB-KW"/>
</dbReference>
<keyword evidence="2 7" id="KW-0808">Transferase</keyword>
<evidence type="ECO:0000256" key="6">
    <source>
        <dbReference type="ARBA" id="ARBA00022842"/>
    </source>
</evidence>
<feature type="binding site" evidence="7">
    <location>
        <position position="362"/>
    </location>
    <ligand>
        <name>Mg(2+)</name>
        <dbReference type="ChEBI" id="CHEBI:18420"/>
    </ligand>
</feature>
<dbReference type="InterPro" id="IPR025198">
    <property type="entry name" value="PPK_N_dom"/>
</dbReference>
<comment type="PTM">
    <text evidence="7 8">An intermediate of this reaction is the autophosphorylated ppk in which a phosphate is covalently linked to a histidine residue through a N-P bond.</text>
</comment>